<protein>
    <submittedName>
        <fullName evidence="1">Uncharacterized protein</fullName>
    </submittedName>
</protein>
<accession>A0A501WFF6</accession>
<dbReference type="OrthoDB" id="5918744at2"/>
<evidence type="ECO:0000313" key="2">
    <source>
        <dbReference type="Proteomes" id="UP000315901"/>
    </source>
</evidence>
<name>A0A501WFF6_9GAMM</name>
<gene>
    <name evidence="1" type="ORF">FJM67_13225</name>
</gene>
<dbReference type="EMBL" id="VFRR01000031">
    <property type="protein sequence ID" value="TPE48593.1"/>
    <property type="molecule type" value="Genomic_DNA"/>
</dbReference>
<organism evidence="1 2">
    <name type="scientific">Maribrevibacterium harenarium</name>
    <dbReference type="NCBI Taxonomy" id="2589817"/>
    <lineage>
        <taxon>Bacteria</taxon>
        <taxon>Pseudomonadati</taxon>
        <taxon>Pseudomonadota</taxon>
        <taxon>Gammaproteobacteria</taxon>
        <taxon>Oceanospirillales</taxon>
        <taxon>Oceanospirillaceae</taxon>
        <taxon>Maribrevibacterium</taxon>
    </lineage>
</organism>
<comment type="caution">
    <text evidence="1">The sequence shown here is derived from an EMBL/GenBank/DDBJ whole genome shotgun (WGS) entry which is preliminary data.</text>
</comment>
<proteinExistence type="predicted"/>
<reference evidence="1 2" key="1">
    <citation type="submission" date="2019-06" db="EMBL/GenBank/DDBJ databases">
        <title>A novel bacterium of genus Marinomonas, isolated from coastal sand.</title>
        <authorList>
            <person name="Huang H."/>
            <person name="Mo K."/>
            <person name="Hu Y."/>
        </authorList>
    </citation>
    <scope>NUCLEOTIDE SEQUENCE [LARGE SCALE GENOMIC DNA]</scope>
    <source>
        <strain evidence="1 2">HB171799</strain>
    </source>
</reference>
<evidence type="ECO:0000313" key="1">
    <source>
        <dbReference type="EMBL" id="TPE48593.1"/>
    </source>
</evidence>
<dbReference type="AlphaFoldDB" id="A0A501WFF6"/>
<sequence>MYFKAYASSYGEVLNNQLSPGETLFYVRDSLLPILNIKMIIHERSREEFNDIDLMLLKLIEQGIGLVRSIVTLTGLAEKLVRKHIAEMIGMSLLTNESERLRLAPLGVETLKQGVPIKIVQRSFRYCAVSEQLLPRTAYQLPFNKVDQLRTSDVRRKVKSHHILDEAALVNLKGLDLSTVESKRDLNITDETISFGDMVGYSSGYLQTRLFLIGKKEPERALVAFGETTREYDLKSILPTISVLNDDCTLEKLREYNQIQSPSYGEGEVGLDQFGLPIVSITRANLEWLSKKLESGIQAILLCGTSQYSAKPVGLKARNKYPELSGLTIRYRLLEESRQNDANILRSFYDDMERYYKLPREKQPFKRFSQYVKDTYSEKETEQVRELAKLYSIERILSNLPRPIEVMD</sequence>
<dbReference type="Proteomes" id="UP000315901">
    <property type="component" value="Unassembled WGS sequence"/>
</dbReference>
<keyword evidence="2" id="KW-1185">Reference proteome</keyword>